<organism evidence="1">
    <name type="scientific">marine metagenome</name>
    <dbReference type="NCBI Taxonomy" id="408172"/>
    <lineage>
        <taxon>unclassified sequences</taxon>
        <taxon>metagenomes</taxon>
        <taxon>ecological metagenomes</taxon>
    </lineage>
</organism>
<sequence length="190" mass="21290">MFNKNIYYILFVLLGLIYAQDPPLGFEYNQGTEQGFYFFQNITIDGQPLDDDDWIGAFKKYDESQDGECTNDEINFDETLGGMCSSSNEGFICTPGFPGCAPEDCPPEIDVDNDDQLSVCACPDLNNDGLLASQNLDLCVGSRRYGDCLNARNCDVPIMGYDGYCYSGGYILPGEYPYFKIYDNTENAYY</sequence>
<proteinExistence type="predicted"/>
<protein>
    <recommendedName>
        <fullName evidence="2">EF-hand domain-containing protein</fullName>
    </recommendedName>
</protein>
<dbReference type="AlphaFoldDB" id="A0A383B9M3"/>
<reference evidence="1" key="1">
    <citation type="submission" date="2018-05" db="EMBL/GenBank/DDBJ databases">
        <authorList>
            <person name="Lanie J.A."/>
            <person name="Ng W.-L."/>
            <person name="Kazmierczak K.M."/>
            <person name="Andrzejewski T.M."/>
            <person name="Davidsen T.M."/>
            <person name="Wayne K.J."/>
            <person name="Tettelin H."/>
            <person name="Glass J.I."/>
            <person name="Rusch D."/>
            <person name="Podicherti R."/>
            <person name="Tsui H.-C.T."/>
            <person name="Winkler M.E."/>
        </authorList>
    </citation>
    <scope>NUCLEOTIDE SEQUENCE</scope>
</reference>
<feature type="non-terminal residue" evidence="1">
    <location>
        <position position="190"/>
    </location>
</feature>
<evidence type="ECO:0000313" key="1">
    <source>
        <dbReference type="EMBL" id="SVE16513.1"/>
    </source>
</evidence>
<evidence type="ECO:0008006" key="2">
    <source>
        <dbReference type="Google" id="ProtNLM"/>
    </source>
</evidence>
<accession>A0A383B9M3</accession>
<dbReference type="PROSITE" id="PS00018">
    <property type="entry name" value="EF_HAND_1"/>
    <property type="match status" value="1"/>
</dbReference>
<dbReference type="EMBL" id="UINC01198524">
    <property type="protein sequence ID" value="SVE16513.1"/>
    <property type="molecule type" value="Genomic_DNA"/>
</dbReference>
<name>A0A383B9M3_9ZZZZ</name>
<gene>
    <name evidence="1" type="ORF">METZ01_LOCUS469367</name>
</gene>
<dbReference type="InterPro" id="IPR018247">
    <property type="entry name" value="EF_Hand_1_Ca_BS"/>
</dbReference>